<proteinExistence type="predicted"/>
<name>A0A7W9HJW5_9PSEU</name>
<comment type="caution">
    <text evidence="2">The sequence shown here is derived from an EMBL/GenBank/DDBJ whole genome shotgun (WGS) entry which is preliminary data.</text>
</comment>
<evidence type="ECO:0000313" key="2">
    <source>
        <dbReference type="EMBL" id="MBB5803288.1"/>
    </source>
</evidence>
<evidence type="ECO:0008006" key="4">
    <source>
        <dbReference type="Google" id="ProtNLM"/>
    </source>
</evidence>
<organism evidence="2 3">
    <name type="scientific">Saccharothrix ecbatanensis</name>
    <dbReference type="NCBI Taxonomy" id="1105145"/>
    <lineage>
        <taxon>Bacteria</taxon>
        <taxon>Bacillati</taxon>
        <taxon>Actinomycetota</taxon>
        <taxon>Actinomycetes</taxon>
        <taxon>Pseudonocardiales</taxon>
        <taxon>Pseudonocardiaceae</taxon>
        <taxon>Saccharothrix</taxon>
    </lineage>
</organism>
<dbReference type="PROSITE" id="PS51257">
    <property type="entry name" value="PROKAR_LIPOPROTEIN"/>
    <property type="match status" value="1"/>
</dbReference>
<feature type="transmembrane region" description="Helical" evidence="1">
    <location>
        <begin position="124"/>
        <end position="145"/>
    </location>
</feature>
<gene>
    <name evidence="2" type="ORF">F4560_003056</name>
</gene>
<dbReference type="RefSeq" id="WP_184920571.1">
    <property type="nucleotide sequence ID" value="NZ_JACHMO010000001.1"/>
</dbReference>
<evidence type="ECO:0000313" key="3">
    <source>
        <dbReference type="Proteomes" id="UP000552097"/>
    </source>
</evidence>
<evidence type="ECO:0000256" key="1">
    <source>
        <dbReference type="SAM" id="Phobius"/>
    </source>
</evidence>
<dbReference type="AlphaFoldDB" id="A0A7W9HJW5"/>
<dbReference type="Proteomes" id="UP000552097">
    <property type="component" value="Unassembled WGS sequence"/>
</dbReference>
<keyword evidence="1" id="KW-0812">Transmembrane</keyword>
<keyword evidence="1" id="KW-1133">Transmembrane helix</keyword>
<protein>
    <recommendedName>
        <fullName evidence="4">Thiazole-containing bacteriocin maturation protein</fullName>
    </recommendedName>
</protein>
<keyword evidence="1" id="KW-0472">Membrane</keyword>
<reference evidence="2 3" key="1">
    <citation type="submission" date="2020-08" db="EMBL/GenBank/DDBJ databases">
        <title>Sequencing the genomes of 1000 actinobacteria strains.</title>
        <authorList>
            <person name="Klenk H.-P."/>
        </authorList>
    </citation>
    <scope>NUCLEOTIDE SEQUENCE [LARGE SCALE GENOMIC DNA]</scope>
    <source>
        <strain evidence="2 3">DSM 45486</strain>
    </source>
</reference>
<sequence length="603" mass="64321">MRPRLRADVRYVRSPDGVYVHGLAGACTLTGSASYEWLDRLAPFLTGEHVLGDLVAPLAPDQRAVVEQVINALFDQRLLVDALDDEPHSLSVEERRVYAPEIAFVRYAVDSAEHRFGRLRSARIVLLGAGPVLAALVAAGLHSGWRLVRVHAPADEVDELRIVVRGAMRDDAQDVRVGAEPPVGAGADLVLCVSDRAGELVETARQGPAVGQVLVGGTEAWVTAVGPADRVAAESCWRRLGAWRGAEAADGLLTGPVPDVVASHVALACFSYLTGIADEVGEPLLTRIDLRDLTARTHRPRRWAVTARPEVRMQDVVADGLHERVRPFVDERVGVLGRWDEDDLPQVPLAVCRATVSDPGAVLPAWAPAPSVTGWGTDRDEARVRAALAGLATYASLIDPGGERVDLLTGKGCAVPGVDLRVPYRAPVGVAAGRSWGDAVTAGLRAHCEVLLAEHGDDVRRADLAAEVRDERAAGLLRLLLAADVDLMWADLGRVLGVPAFAFRAGGVSITTCATTAAEALRDGLERLLVHWQCGEPVDTVPTRWPVEIAAPRPGPPADDPRCQALAAALSRARRTPVAIALQADDEVRALAPCLVRVVVDDD</sequence>
<keyword evidence="3" id="KW-1185">Reference proteome</keyword>
<dbReference type="EMBL" id="JACHMO010000001">
    <property type="protein sequence ID" value="MBB5803288.1"/>
    <property type="molecule type" value="Genomic_DNA"/>
</dbReference>
<accession>A0A7W9HJW5</accession>